<feature type="compositionally biased region" description="Low complexity" evidence="1">
    <location>
        <begin position="112"/>
        <end position="129"/>
    </location>
</feature>
<feature type="region of interest" description="Disordered" evidence="1">
    <location>
        <begin position="112"/>
        <end position="139"/>
    </location>
</feature>
<name>A0A6G1MM23_ORBOL</name>
<evidence type="ECO:0000256" key="1">
    <source>
        <dbReference type="SAM" id="MobiDB-lite"/>
    </source>
</evidence>
<keyword evidence="2" id="KW-0732">Signal</keyword>
<dbReference type="AlphaFoldDB" id="A0A6G1MM23"/>
<proteinExistence type="predicted"/>
<feature type="signal peptide" evidence="2">
    <location>
        <begin position="1"/>
        <end position="21"/>
    </location>
</feature>
<comment type="caution">
    <text evidence="4">The sequence shown here is derived from an EMBL/GenBank/DDBJ whole genome shotgun (WGS) entry which is preliminary data.</text>
</comment>
<dbReference type="EMBL" id="WIPF01000002">
    <property type="protein sequence ID" value="KAF3231894.1"/>
    <property type="molecule type" value="Genomic_DNA"/>
</dbReference>
<dbReference type="Proteomes" id="UP000483672">
    <property type="component" value="Unassembled WGS sequence"/>
</dbReference>
<evidence type="ECO:0000313" key="3">
    <source>
        <dbReference type="EMBL" id="KAF3217279.1"/>
    </source>
</evidence>
<organism evidence="4 5">
    <name type="scientific">Orbilia oligospora</name>
    <name type="common">Nematode-trapping fungus</name>
    <name type="synonym">Arthrobotrys oligospora</name>
    <dbReference type="NCBI Taxonomy" id="2813651"/>
    <lineage>
        <taxon>Eukaryota</taxon>
        <taxon>Fungi</taxon>
        <taxon>Dikarya</taxon>
        <taxon>Ascomycota</taxon>
        <taxon>Pezizomycotina</taxon>
        <taxon>Orbiliomycetes</taxon>
        <taxon>Orbiliales</taxon>
        <taxon>Orbiliaceae</taxon>
        <taxon>Orbilia</taxon>
    </lineage>
</organism>
<protein>
    <submittedName>
        <fullName evidence="4">Uncharacterized protein</fullName>
    </submittedName>
</protein>
<sequence length="370" mass="41493">MNCFIFILSLSAVLFRTLVQSASTSTTEGTPAPTLPGVSITTGFQWASVPLYTASNLELPATACSTSTIDKSRPVGNSIIELAKIPPTVPLSIPTETSPVYPESTLQVSSDTIKFESSSSSEEQVGSDSTTTSNTTKQLEDKRAVTWRTFVSLSVRCPSVMYMLEEMDSDPERYPQFRYNPRRRPDPALNWQAAMDFFLSWRDEVCYNCDCHLDSGSPWRSRNNGRCRYDHQAARCKEWMGCYCTATMKGTTEELDSEPFKSVITRFNQLPQWVKDLHPNHELQVGGRSVSWSNAAALADYFNQPRTEERYEMLDATEPYYLEGPDIADERWMEKGTSDAGIGRLNSWPFNPNDRSGLVSKRELAGVDGI</sequence>
<evidence type="ECO:0000313" key="5">
    <source>
        <dbReference type="Proteomes" id="UP000483672"/>
    </source>
</evidence>
<feature type="chain" id="PRO_5041131447" evidence="2">
    <location>
        <begin position="22"/>
        <end position="370"/>
    </location>
</feature>
<reference evidence="4 5" key="1">
    <citation type="submission" date="2019-06" db="EMBL/GenBank/DDBJ databases">
        <authorList>
            <person name="Palmer J.M."/>
        </authorList>
    </citation>
    <scope>NUCLEOTIDE SEQUENCE [LARGE SCALE GENOMIC DNA]</scope>
    <source>
        <strain evidence="4 5">TWF191</strain>
        <strain evidence="3">TWF679</strain>
    </source>
</reference>
<accession>A0A6G1MM23</accession>
<dbReference type="EMBL" id="WIWT01000014">
    <property type="protein sequence ID" value="KAF3217279.1"/>
    <property type="molecule type" value="Genomic_DNA"/>
</dbReference>
<dbReference type="OrthoDB" id="10312029at2759"/>
<dbReference type="Proteomes" id="UP000614610">
    <property type="component" value="Unassembled WGS sequence"/>
</dbReference>
<gene>
    <name evidence="4" type="ORF">TWF191_003870</name>
    <name evidence="3" type="ORF">TWF679_002295</name>
</gene>
<evidence type="ECO:0000256" key="2">
    <source>
        <dbReference type="SAM" id="SignalP"/>
    </source>
</evidence>
<evidence type="ECO:0000313" key="4">
    <source>
        <dbReference type="EMBL" id="KAF3231894.1"/>
    </source>
</evidence>